<protein>
    <submittedName>
        <fullName evidence="1">Uncharacterized protein</fullName>
    </submittedName>
</protein>
<gene>
    <name evidence="1" type="ORF">D8674_034184</name>
</gene>
<comment type="caution">
    <text evidence="1">The sequence shown here is derived from an EMBL/GenBank/DDBJ whole genome shotgun (WGS) entry which is preliminary data.</text>
</comment>
<name>A0A5N5HN86_9ROSA</name>
<reference evidence="1 2" key="1">
    <citation type="submission" date="2019-09" db="EMBL/GenBank/DDBJ databases">
        <authorList>
            <person name="Ou C."/>
        </authorList>
    </citation>
    <scope>NUCLEOTIDE SEQUENCE [LARGE SCALE GENOMIC DNA]</scope>
    <source>
        <strain evidence="1">S2</strain>
        <tissue evidence="1">Leaf</tissue>
    </source>
</reference>
<dbReference type="AlphaFoldDB" id="A0A5N5HN86"/>
<organism evidence="1 2">
    <name type="scientific">Pyrus ussuriensis x Pyrus communis</name>
    <dbReference type="NCBI Taxonomy" id="2448454"/>
    <lineage>
        <taxon>Eukaryota</taxon>
        <taxon>Viridiplantae</taxon>
        <taxon>Streptophyta</taxon>
        <taxon>Embryophyta</taxon>
        <taxon>Tracheophyta</taxon>
        <taxon>Spermatophyta</taxon>
        <taxon>Magnoliopsida</taxon>
        <taxon>eudicotyledons</taxon>
        <taxon>Gunneridae</taxon>
        <taxon>Pentapetalae</taxon>
        <taxon>rosids</taxon>
        <taxon>fabids</taxon>
        <taxon>Rosales</taxon>
        <taxon>Rosaceae</taxon>
        <taxon>Amygdaloideae</taxon>
        <taxon>Maleae</taxon>
        <taxon>Pyrus</taxon>
    </lineage>
</organism>
<reference evidence="1 2" key="3">
    <citation type="submission" date="2019-11" db="EMBL/GenBank/DDBJ databases">
        <title>A de novo genome assembly of a pear dwarfing rootstock.</title>
        <authorList>
            <person name="Wang F."/>
            <person name="Wang J."/>
            <person name="Li S."/>
            <person name="Zhang Y."/>
            <person name="Fang M."/>
            <person name="Ma L."/>
            <person name="Zhao Y."/>
            <person name="Jiang S."/>
        </authorList>
    </citation>
    <scope>NUCLEOTIDE SEQUENCE [LARGE SCALE GENOMIC DNA]</scope>
    <source>
        <strain evidence="1">S2</strain>
        <tissue evidence="1">Leaf</tissue>
    </source>
</reference>
<evidence type="ECO:0000313" key="1">
    <source>
        <dbReference type="EMBL" id="KAB2629389.1"/>
    </source>
</evidence>
<proteinExistence type="predicted"/>
<dbReference type="EMBL" id="SMOL01000148">
    <property type="protein sequence ID" value="KAB2629389.1"/>
    <property type="molecule type" value="Genomic_DNA"/>
</dbReference>
<reference evidence="2" key="2">
    <citation type="submission" date="2019-10" db="EMBL/GenBank/DDBJ databases">
        <title>A de novo genome assembly of a pear dwarfing rootstock.</title>
        <authorList>
            <person name="Wang F."/>
            <person name="Wang J."/>
            <person name="Li S."/>
            <person name="Zhang Y."/>
            <person name="Fang M."/>
            <person name="Ma L."/>
            <person name="Zhao Y."/>
            <person name="Jiang S."/>
        </authorList>
    </citation>
    <scope>NUCLEOTIDE SEQUENCE [LARGE SCALE GENOMIC DNA]</scope>
</reference>
<keyword evidence="2" id="KW-1185">Reference proteome</keyword>
<sequence length="106" mass="11646">MNTRAILDQAPKVSFIVDNNHVSLLESQKLPPPNILKLRAQKIVEPLLKEISSLNLISPKIKMLCLPPILGTVNHEESYHAHSLVASSICSNKDLAFATAPQPSKE</sequence>
<accession>A0A5N5HN86</accession>
<evidence type="ECO:0000313" key="2">
    <source>
        <dbReference type="Proteomes" id="UP000327157"/>
    </source>
</evidence>
<dbReference type="Proteomes" id="UP000327157">
    <property type="component" value="Chromosome 8"/>
</dbReference>